<protein>
    <recommendedName>
        <fullName evidence="4">Outer membrane protein beta-barrel domain-containing protein</fullName>
    </recommendedName>
</protein>
<dbReference type="AlphaFoldDB" id="A0A238YFN4"/>
<reference evidence="3" key="1">
    <citation type="submission" date="2017-06" db="EMBL/GenBank/DDBJ databases">
        <authorList>
            <person name="Varghese N."/>
            <person name="Submissions S."/>
        </authorList>
    </citation>
    <scope>NUCLEOTIDE SEQUENCE [LARGE SCALE GENOMIC DNA]</scope>
    <source>
        <strain evidence="3">DSM 28041</strain>
    </source>
</reference>
<dbReference type="Proteomes" id="UP000198310">
    <property type="component" value="Unassembled WGS sequence"/>
</dbReference>
<dbReference type="RefSeq" id="WP_089333027.1">
    <property type="nucleotide sequence ID" value="NZ_FZNS01000005.1"/>
</dbReference>
<proteinExistence type="predicted"/>
<evidence type="ECO:0000256" key="1">
    <source>
        <dbReference type="SAM" id="SignalP"/>
    </source>
</evidence>
<evidence type="ECO:0008006" key="4">
    <source>
        <dbReference type="Google" id="ProtNLM"/>
    </source>
</evidence>
<accession>A0A238YFN4</accession>
<keyword evidence="3" id="KW-1185">Reference proteome</keyword>
<name>A0A238YFN4_9BACT</name>
<gene>
    <name evidence="2" type="ORF">SAMN06269173_105181</name>
</gene>
<dbReference type="EMBL" id="FZNS01000005">
    <property type="protein sequence ID" value="SNR69551.1"/>
    <property type="molecule type" value="Genomic_DNA"/>
</dbReference>
<evidence type="ECO:0000313" key="3">
    <source>
        <dbReference type="Proteomes" id="UP000198310"/>
    </source>
</evidence>
<sequence length="248" mass="27707">MNHVLFTRSSLFLLVGLCLGSFGAIAQTGPTTGRIESGQDIEPDSTQFEDQLFRKISRFTRQRVEEQRLLKIGLTEFRHARQDGELRDAHYGLNLIYEQKVRPQWSVLAELSPEFVRYREALHGPVTNGVVLASQVAGRYYYNLNKRIRLGKSANNFSANYFSLALGTSYGKRGYGTPLTTNDNLLRGDAVRASIAALYGIQRRLGRYGFVDVYAGLPLPLIPKVGPLAGNNNFRLLLDLRLGLALGQ</sequence>
<evidence type="ECO:0000313" key="2">
    <source>
        <dbReference type="EMBL" id="SNR69551.1"/>
    </source>
</evidence>
<feature type="signal peptide" evidence="1">
    <location>
        <begin position="1"/>
        <end position="26"/>
    </location>
</feature>
<organism evidence="2 3">
    <name type="scientific">Hymenobacter mucosus</name>
    <dbReference type="NCBI Taxonomy" id="1411120"/>
    <lineage>
        <taxon>Bacteria</taxon>
        <taxon>Pseudomonadati</taxon>
        <taxon>Bacteroidota</taxon>
        <taxon>Cytophagia</taxon>
        <taxon>Cytophagales</taxon>
        <taxon>Hymenobacteraceae</taxon>
        <taxon>Hymenobacter</taxon>
    </lineage>
</organism>
<feature type="chain" id="PRO_5012466867" description="Outer membrane protein beta-barrel domain-containing protein" evidence="1">
    <location>
        <begin position="27"/>
        <end position="248"/>
    </location>
</feature>
<keyword evidence="1" id="KW-0732">Signal</keyword>